<feature type="domain" description="C2H2-type" evidence="9">
    <location>
        <begin position="76"/>
        <end position="105"/>
    </location>
</feature>
<dbReference type="GO" id="GO:0008270">
    <property type="term" value="F:zinc ion binding"/>
    <property type="evidence" value="ECO:0007669"/>
    <property type="project" value="UniProtKB-KW"/>
</dbReference>
<feature type="domain" description="C2H2-type" evidence="9">
    <location>
        <begin position="106"/>
        <end position="135"/>
    </location>
</feature>
<dbReference type="InterPro" id="IPR051059">
    <property type="entry name" value="VerF-like"/>
</dbReference>
<dbReference type="SMART" id="SM00355">
    <property type="entry name" value="ZnF_C2H2"/>
    <property type="match status" value="2"/>
</dbReference>
<evidence type="ECO:0000256" key="5">
    <source>
        <dbReference type="ARBA" id="ARBA00022833"/>
    </source>
</evidence>
<dbReference type="PROSITE" id="PS50157">
    <property type="entry name" value="ZINC_FINGER_C2H2_2"/>
    <property type="match status" value="2"/>
</dbReference>
<dbReference type="SUPFAM" id="SSF57667">
    <property type="entry name" value="beta-beta-alpha zinc fingers"/>
    <property type="match status" value="1"/>
</dbReference>
<proteinExistence type="predicted"/>
<dbReference type="PANTHER" id="PTHR40626">
    <property type="entry name" value="MIP31509P"/>
    <property type="match status" value="1"/>
</dbReference>
<keyword evidence="4 7" id="KW-0863">Zinc-finger</keyword>
<dbReference type="OMA" id="ADCLPYE"/>
<dbReference type="GO" id="GO:0005634">
    <property type="term" value="C:nucleus"/>
    <property type="evidence" value="ECO:0007669"/>
    <property type="project" value="UniProtKB-SubCell"/>
</dbReference>
<evidence type="ECO:0000256" key="8">
    <source>
        <dbReference type="SAM" id="MobiDB-lite"/>
    </source>
</evidence>
<evidence type="ECO:0000259" key="9">
    <source>
        <dbReference type="PROSITE" id="PS50157"/>
    </source>
</evidence>
<dbReference type="PANTHER" id="PTHR40626:SF30">
    <property type="entry name" value="FINGER DOMAIN PROTEIN, PUTATIVE (AFU_ORTHOLOGUE AFUA_4G13600)-RELATED"/>
    <property type="match status" value="1"/>
</dbReference>
<dbReference type="Gene3D" id="3.30.160.60">
    <property type="entry name" value="Classic Zinc Finger"/>
    <property type="match status" value="2"/>
</dbReference>
<dbReference type="GO" id="GO:0000785">
    <property type="term" value="C:chromatin"/>
    <property type="evidence" value="ECO:0007669"/>
    <property type="project" value="TreeGrafter"/>
</dbReference>
<evidence type="ECO:0000256" key="6">
    <source>
        <dbReference type="ARBA" id="ARBA00023242"/>
    </source>
</evidence>
<keyword evidence="5" id="KW-0862">Zinc</keyword>
<feature type="compositionally biased region" description="Polar residues" evidence="8">
    <location>
        <begin position="34"/>
        <end position="47"/>
    </location>
</feature>
<evidence type="ECO:0000256" key="7">
    <source>
        <dbReference type="PROSITE-ProRule" id="PRU00042"/>
    </source>
</evidence>
<evidence type="ECO:0000313" key="11">
    <source>
        <dbReference type="Proteomes" id="UP000191691"/>
    </source>
</evidence>
<reference evidence="11" key="1">
    <citation type="journal article" date="2017" name="Nat. Microbiol.">
        <title>Global analysis of biosynthetic gene clusters reveals vast potential of secondary metabolite production in Penicillium species.</title>
        <authorList>
            <person name="Nielsen J.C."/>
            <person name="Grijseels S."/>
            <person name="Prigent S."/>
            <person name="Ji B."/>
            <person name="Dainat J."/>
            <person name="Nielsen K.F."/>
            <person name="Frisvad J.C."/>
            <person name="Workman M."/>
            <person name="Nielsen J."/>
        </authorList>
    </citation>
    <scope>NUCLEOTIDE SEQUENCE [LARGE SCALE GENOMIC DNA]</scope>
    <source>
        <strain evidence="11">IBT 13039</strain>
    </source>
</reference>
<evidence type="ECO:0000313" key="10">
    <source>
        <dbReference type="EMBL" id="OQE96465.1"/>
    </source>
</evidence>
<dbReference type="STRING" id="60175.A0A1V6Z9V1"/>
<dbReference type="InterPro" id="IPR013087">
    <property type="entry name" value="Znf_C2H2_type"/>
</dbReference>
<dbReference type="Proteomes" id="UP000191691">
    <property type="component" value="Unassembled WGS sequence"/>
</dbReference>
<evidence type="ECO:0000256" key="3">
    <source>
        <dbReference type="ARBA" id="ARBA00022737"/>
    </source>
</evidence>
<feature type="region of interest" description="Disordered" evidence="8">
    <location>
        <begin position="1"/>
        <end position="57"/>
    </location>
</feature>
<dbReference type="GO" id="GO:0000981">
    <property type="term" value="F:DNA-binding transcription factor activity, RNA polymerase II-specific"/>
    <property type="evidence" value="ECO:0007669"/>
    <property type="project" value="InterPro"/>
</dbReference>
<evidence type="ECO:0000256" key="2">
    <source>
        <dbReference type="ARBA" id="ARBA00022723"/>
    </source>
</evidence>
<sequence length="443" mass="48809">MTRRSTERISPNHIVSVLNSPSVSSSSPEPEQLASKSNMGRKNNIRPSSPVDANVPVTYTPTTRRISKAKKGKRVHACQYPACGKVFTRAEHRRRHELNHNPEASYRCATQGCKKAFHRADLLARHMERHELESQSEQSSWAPDKQNPIVTDSAIPRCMSMDHGMPLTASSHAHSMSIGSLVAPGIHPDLANNDCSLMWSGVDLPLQPRTAFHSQLPESVDDSPFYSSPADTCPSPLSDATFSLPPHSSSSISSASVSVIDQYPKNILNGEVTSSPLQMHTPLHWENDAGVPPSHLVPMSVGENMIQPPVQCHYPSPSWSSADCLPYEDQVHSMHQFQPKAESHDYMTTQAFASTKPARMTQQPWKTLDSMAKKTDCGSKRREFRGATLVCLREGGLDALQMAQSSLAGRSTCLHCPVTTWVPDPPVAVASSTRPHFFQIQRR</sequence>
<evidence type="ECO:0000256" key="4">
    <source>
        <dbReference type="ARBA" id="ARBA00022771"/>
    </source>
</evidence>
<organism evidence="10 11">
    <name type="scientific">Penicillium nalgiovense</name>
    <dbReference type="NCBI Taxonomy" id="60175"/>
    <lineage>
        <taxon>Eukaryota</taxon>
        <taxon>Fungi</taxon>
        <taxon>Dikarya</taxon>
        <taxon>Ascomycota</taxon>
        <taxon>Pezizomycotina</taxon>
        <taxon>Eurotiomycetes</taxon>
        <taxon>Eurotiomycetidae</taxon>
        <taxon>Eurotiales</taxon>
        <taxon>Aspergillaceae</taxon>
        <taxon>Penicillium</taxon>
    </lineage>
</organism>
<dbReference type="GO" id="GO:0000978">
    <property type="term" value="F:RNA polymerase II cis-regulatory region sequence-specific DNA binding"/>
    <property type="evidence" value="ECO:0007669"/>
    <property type="project" value="InterPro"/>
</dbReference>
<evidence type="ECO:0000256" key="1">
    <source>
        <dbReference type="ARBA" id="ARBA00004123"/>
    </source>
</evidence>
<comment type="subcellular location">
    <subcellularLocation>
        <location evidence="1">Nucleus</location>
    </subcellularLocation>
</comment>
<keyword evidence="2" id="KW-0479">Metal-binding</keyword>
<keyword evidence="11" id="KW-1185">Reference proteome</keyword>
<gene>
    <name evidence="10" type="ORF">PENNAL_c0001G01629</name>
</gene>
<protein>
    <recommendedName>
        <fullName evidence="9">C2H2-type domain-containing protein</fullName>
    </recommendedName>
</protein>
<dbReference type="AlphaFoldDB" id="A0A1V6Z9V1"/>
<dbReference type="PROSITE" id="PS00028">
    <property type="entry name" value="ZINC_FINGER_C2H2_1"/>
    <property type="match status" value="2"/>
</dbReference>
<feature type="compositionally biased region" description="Low complexity" evidence="8">
    <location>
        <begin position="15"/>
        <end position="30"/>
    </location>
</feature>
<name>A0A1V6Z9V1_PENNA</name>
<dbReference type="InterPro" id="IPR036236">
    <property type="entry name" value="Znf_C2H2_sf"/>
</dbReference>
<keyword evidence="3" id="KW-0677">Repeat</keyword>
<keyword evidence="6" id="KW-0539">Nucleus</keyword>
<comment type="caution">
    <text evidence="10">The sequence shown here is derived from an EMBL/GenBank/DDBJ whole genome shotgun (WGS) entry which is preliminary data.</text>
</comment>
<accession>A0A1V6Z9V1</accession>
<dbReference type="EMBL" id="MOOB01000001">
    <property type="protein sequence ID" value="OQE96465.1"/>
    <property type="molecule type" value="Genomic_DNA"/>
</dbReference>